<comment type="caution">
    <text evidence="12">The sequence shown here is derived from an EMBL/GenBank/DDBJ whole genome shotgun (WGS) entry which is preliminary data.</text>
</comment>
<accession>A0AAE4SDS6</accession>
<evidence type="ECO:0000256" key="4">
    <source>
        <dbReference type="ARBA" id="ARBA00022692"/>
    </source>
</evidence>
<evidence type="ECO:0000259" key="11">
    <source>
        <dbReference type="Pfam" id="PF02355"/>
    </source>
</evidence>
<feature type="domain" description="Protein export membrane protein SecD/SecF C-terminal" evidence="11">
    <location>
        <begin position="113"/>
        <end position="292"/>
    </location>
</feature>
<keyword evidence="13" id="KW-1185">Reference proteome</keyword>
<dbReference type="GO" id="GO:0006605">
    <property type="term" value="P:protein targeting"/>
    <property type="evidence" value="ECO:0007669"/>
    <property type="project" value="UniProtKB-UniRule"/>
</dbReference>
<dbReference type="NCBIfam" id="NF006354">
    <property type="entry name" value="PRK08578.1-2"/>
    <property type="match status" value="1"/>
</dbReference>
<name>A0AAE4SDS6_9EURY</name>
<feature type="transmembrane region" description="Helical" evidence="9">
    <location>
        <begin position="160"/>
        <end position="180"/>
    </location>
</feature>
<evidence type="ECO:0000256" key="6">
    <source>
        <dbReference type="ARBA" id="ARBA00022989"/>
    </source>
</evidence>
<evidence type="ECO:0000313" key="13">
    <source>
        <dbReference type="Proteomes" id="UP001271789"/>
    </source>
</evidence>
<dbReference type="GO" id="GO:0065002">
    <property type="term" value="P:intracellular protein transmembrane transport"/>
    <property type="evidence" value="ECO:0007669"/>
    <property type="project" value="UniProtKB-UniRule"/>
</dbReference>
<comment type="subunit">
    <text evidence="9">Part of the protein translocation apparatus. Forms a complex with SecD.</text>
</comment>
<dbReference type="EMBL" id="JAWDKD010000029">
    <property type="protein sequence ID" value="MDV0447881.1"/>
    <property type="molecule type" value="Genomic_DNA"/>
</dbReference>
<feature type="transmembrane region" description="Helical" evidence="9">
    <location>
        <begin position="21"/>
        <end position="41"/>
    </location>
</feature>
<keyword evidence="6 9" id="KW-1133">Transmembrane helix</keyword>
<feature type="region of interest" description="Disordered" evidence="10">
    <location>
        <begin position="299"/>
        <end position="356"/>
    </location>
</feature>
<keyword evidence="7 9" id="KW-0811">Translocation</keyword>
<evidence type="ECO:0000256" key="9">
    <source>
        <dbReference type="HAMAP-Rule" id="MF_01464"/>
    </source>
</evidence>
<feature type="transmembrane region" description="Helical" evidence="9">
    <location>
        <begin position="134"/>
        <end position="153"/>
    </location>
</feature>
<evidence type="ECO:0000256" key="2">
    <source>
        <dbReference type="ARBA" id="ARBA00022448"/>
    </source>
</evidence>
<reference evidence="12" key="1">
    <citation type="submission" date="2023-06" db="EMBL/GenBank/DDBJ databases">
        <title>Genome sequence of Methanosarcinaceae archaeon Ag5.</title>
        <authorList>
            <person name="Protasov E."/>
            <person name="Platt K."/>
            <person name="Poehlein A."/>
            <person name="Daniel R."/>
            <person name="Brune A."/>
        </authorList>
    </citation>
    <scope>NUCLEOTIDE SEQUENCE</scope>
    <source>
        <strain evidence="12">Ag5</strain>
    </source>
</reference>
<dbReference type="PANTHER" id="PTHR30081:SF8">
    <property type="entry name" value="PROTEIN TRANSLOCASE SUBUNIT SECF"/>
    <property type="match status" value="1"/>
</dbReference>
<dbReference type="GO" id="GO:0005886">
    <property type="term" value="C:plasma membrane"/>
    <property type="evidence" value="ECO:0007669"/>
    <property type="project" value="UniProtKB-SubCell"/>
</dbReference>
<feature type="transmembrane region" description="Helical" evidence="9">
    <location>
        <begin position="227"/>
        <end position="253"/>
    </location>
</feature>
<keyword evidence="4 9" id="KW-0812">Transmembrane</keyword>
<dbReference type="AlphaFoldDB" id="A0AAE4SDS6"/>
<feature type="compositionally biased region" description="Low complexity" evidence="10">
    <location>
        <begin position="320"/>
        <end position="356"/>
    </location>
</feature>
<comment type="function">
    <text evidence="9">Involved in protein export.</text>
</comment>
<organism evidence="12 13">
    <name type="scientific">Methanolapillus africanus</name>
    <dbReference type="NCBI Taxonomy" id="3028297"/>
    <lineage>
        <taxon>Archaea</taxon>
        <taxon>Methanobacteriati</taxon>
        <taxon>Methanobacteriota</taxon>
        <taxon>Stenosarchaea group</taxon>
        <taxon>Methanomicrobia</taxon>
        <taxon>Methanosarcinales</taxon>
        <taxon>Methanosarcinaceae</taxon>
        <taxon>Methanolapillus</taxon>
    </lineage>
</organism>
<evidence type="ECO:0000256" key="1">
    <source>
        <dbReference type="ARBA" id="ARBA00004651"/>
    </source>
</evidence>
<dbReference type="HAMAP" id="MF_01464_A">
    <property type="entry name" value="SecF_A"/>
    <property type="match status" value="1"/>
</dbReference>
<dbReference type="InterPro" id="IPR022813">
    <property type="entry name" value="SecD/SecF_arch_bac"/>
</dbReference>
<comment type="similarity">
    <text evidence="9">Belongs to the SecD/SecF family. SecF subfamily.</text>
</comment>
<evidence type="ECO:0000256" key="5">
    <source>
        <dbReference type="ARBA" id="ARBA00022927"/>
    </source>
</evidence>
<dbReference type="SUPFAM" id="SSF82866">
    <property type="entry name" value="Multidrug efflux transporter AcrB transmembrane domain"/>
    <property type="match status" value="1"/>
</dbReference>
<keyword evidence="8 9" id="KW-0472">Membrane</keyword>
<proteinExistence type="inferred from homology"/>
<evidence type="ECO:0000256" key="10">
    <source>
        <dbReference type="SAM" id="MobiDB-lite"/>
    </source>
</evidence>
<protein>
    <recommendedName>
        <fullName evidence="9">Protein-export membrane protein SecF</fullName>
    </recommendedName>
</protein>
<keyword evidence="2 9" id="KW-0813">Transport</keyword>
<gene>
    <name evidence="9 12" type="primary">secF</name>
    <name evidence="12" type="ORF">MsAg5_18000</name>
</gene>
<keyword evidence="5 9" id="KW-0653">Protein transport</keyword>
<feature type="transmembrane region" description="Helical" evidence="9">
    <location>
        <begin position="265"/>
        <end position="287"/>
    </location>
</feature>
<keyword evidence="3 9" id="KW-1003">Cell membrane</keyword>
<evidence type="ECO:0000256" key="7">
    <source>
        <dbReference type="ARBA" id="ARBA00023010"/>
    </source>
</evidence>
<sequence>MALELYNYLHPFVEKTDNKKLIAIPLAVLALAIIIILFTTVKTGYPVALGMDFVGGTQFSFTTSLSESQIEEMFSDYPLDEVRTSGNRMIVQFGQMADEDLENIEKLIYGNSAFSNVEEKQVAPVYSEQLQKTAFLAIILSFIGMAVVVTILFRKVVPAGAVIISAVSDILVPVAFMDLFGIELTLGTVAALLMLIGYSVDSDILLTNKVLKRSGNLNDKISSAMRTGLLMTSTTAAAFLVMYLVSTYLHYIVPSVPPIPLLSQISLIVLVGLVIDIFNTWFLNVGILRAYLTKGKSGHHYGGSGGTKPKADAVSKAETKNTSSNTKNSNNNNNNNNNNNPKSGKPKSKANGGKNA</sequence>
<dbReference type="Pfam" id="PF02355">
    <property type="entry name" value="SecD_SecF_C"/>
    <property type="match status" value="1"/>
</dbReference>
<dbReference type="Gene3D" id="1.20.1640.10">
    <property type="entry name" value="Multidrug efflux transporter AcrB transmembrane domain"/>
    <property type="match status" value="1"/>
</dbReference>
<evidence type="ECO:0000313" key="12">
    <source>
        <dbReference type="EMBL" id="MDV0447881.1"/>
    </source>
</evidence>
<feature type="compositionally biased region" description="Basic and acidic residues" evidence="10">
    <location>
        <begin position="309"/>
        <end position="319"/>
    </location>
</feature>
<dbReference type="RefSeq" id="WP_338100330.1">
    <property type="nucleotide sequence ID" value="NZ_JAWDKD010000029.1"/>
</dbReference>
<feature type="transmembrane region" description="Helical" evidence="9">
    <location>
        <begin position="186"/>
        <end position="206"/>
    </location>
</feature>
<evidence type="ECO:0000256" key="8">
    <source>
        <dbReference type="ARBA" id="ARBA00023136"/>
    </source>
</evidence>
<evidence type="ECO:0000256" key="3">
    <source>
        <dbReference type="ARBA" id="ARBA00022475"/>
    </source>
</evidence>
<dbReference type="Proteomes" id="UP001271789">
    <property type="component" value="Unassembled WGS sequence"/>
</dbReference>
<dbReference type="InterPro" id="IPR048634">
    <property type="entry name" value="SecD_SecF_C"/>
</dbReference>
<comment type="subcellular location">
    <subcellularLocation>
        <location evidence="1 9">Cell membrane</location>
        <topology evidence="1 9">Multi-pass membrane protein</topology>
    </subcellularLocation>
</comment>
<dbReference type="InterPro" id="IPR024921">
    <property type="entry name" value="SecF_arc"/>
</dbReference>
<dbReference type="PANTHER" id="PTHR30081">
    <property type="entry name" value="PROTEIN-EXPORT MEMBRANE PROTEIN SEC"/>
    <property type="match status" value="1"/>
</dbReference>